<evidence type="ECO:0000313" key="3">
    <source>
        <dbReference type="Proteomes" id="UP000572680"/>
    </source>
</evidence>
<dbReference type="EMBL" id="JACJIA010000008">
    <property type="protein sequence ID" value="MBA8954291.1"/>
    <property type="molecule type" value="Genomic_DNA"/>
</dbReference>
<comment type="caution">
    <text evidence="2">The sequence shown here is derived from an EMBL/GenBank/DDBJ whole genome shotgun (WGS) entry which is preliminary data.</text>
</comment>
<name>A0A7W3LU23_ACTNM</name>
<gene>
    <name evidence="2" type="ORF">HNR61_005945</name>
</gene>
<dbReference type="RefSeq" id="WP_182846379.1">
    <property type="nucleotide sequence ID" value="NZ_BAAALP010000023.1"/>
</dbReference>
<accession>A0A7W3LU23</accession>
<feature type="compositionally biased region" description="Low complexity" evidence="1">
    <location>
        <begin position="28"/>
        <end position="38"/>
    </location>
</feature>
<organism evidence="2 3">
    <name type="scientific">Actinomadura namibiensis</name>
    <dbReference type="NCBI Taxonomy" id="182080"/>
    <lineage>
        <taxon>Bacteria</taxon>
        <taxon>Bacillati</taxon>
        <taxon>Actinomycetota</taxon>
        <taxon>Actinomycetes</taxon>
        <taxon>Streptosporangiales</taxon>
        <taxon>Thermomonosporaceae</taxon>
        <taxon>Actinomadura</taxon>
    </lineage>
</organism>
<proteinExistence type="predicted"/>
<protein>
    <submittedName>
        <fullName evidence="2">Uncharacterized protein</fullName>
    </submittedName>
</protein>
<reference evidence="2 3" key="1">
    <citation type="submission" date="2020-08" db="EMBL/GenBank/DDBJ databases">
        <title>Genomic Encyclopedia of Type Strains, Phase IV (KMG-IV): sequencing the most valuable type-strain genomes for metagenomic binning, comparative biology and taxonomic classification.</title>
        <authorList>
            <person name="Goeker M."/>
        </authorList>
    </citation>
    <scope>NUCLEOTIDE SEQUENCE [LARGE SCALE GENOMIC DNA]</scope>
    <source>
        <strain evidence="2 3">DSM 44197</strain>
    </source>
</reference>
<feature type="region of interest" description="Disordered" evidence="1">
    <location>
        <begin position="1"/>
        <end position="53"/>
    </location>
</feature>
<dbReference type="AlphaFoldDB" id="A0A7W3LU23"/>
<feature type="compositionally biased region" description="Polar residues" evidence="1">
    <location>
        <begin position="43"/>
        <end position="53"/>
    </location>
</feature>
<sequence>MRAIHEDNNNNPFQKALARKNQRKGFDARAASHAANARRNARQLPTRQLNRGR</sequence>
<dbReference type="Proteomes" id="UP000572680">
    <property type="component" value="Unassembled WGS sequence"/>
</dbReference>
<keyword evidence="3" id="KW-1185">Reference proteome</keyword>
<evidence type="ECO:0000256" key="1">
    <source>
        <dbReference type="SAM" id="MobiDB-lite"/>
    </source>
</evidence>
<evidence type="ECO:0000313" key="2">
    <source>
        <dbReference type="EMBL" id="MBA8954291.1"/>
    </source>
</evidence>